<gene>
    <name evidence="1" type="ORF">GPY42_16670</name>
</gene>
<protein>
    <submittedName>
        <fullName evidence="1">Uncharacterized protein</fullName>
    </submittedName>
</protein>
<keyword evidence="2" id="KW-1185">Reference proteome</keyword>
<reference evidence="1 2" key="1">
    <citation type="submission" date="2019-12" db="EMBL/GenBank/DDBJ databases">
        <title>Engineering Photorhabdus to improve their lethality against agricultural pests.</title>
        <authorList>
            <person name="Machado R.A.R."/>
        </authorList>
    </citation>
    <scope>NUCLEOTIDE SEQUENCE [LARGE SCALE GENOMIC DNA]</scope>
    <source>
        <strain evidence="1 2">M-HU2</strain>
    </source>
</reference>
<name>A0ABX0B0T3_9GAMM</name>
<dbReference type="RefSeq" id="WP_146748116.1">
    <property type="nucleotide sequence ID" value="NZ_CAWPKC010000027.1"/>
</dbReference>
<comment type="caution">
    <text evidence="1">The sequence shown here is derived from an EMBL/GenBank/DDBJ whole genome shotgun (WGS) entry which is preliminary data.</text>
</comment>
<dbReference type="EMBL" id="WSFE01000027">
    <property type="protein sequence ID" value="NDL26723.1"/>
    <property type="molecule type" value="Genomic_DNA"/>
</dbReference>
<accession>A0ABX0B0T3</accession>
<evidence type="ECO:0000313" key="1">
    <source>
        <dbReference type="EMBL" id="NDL26723.1"/>
    </source>
</evidence>
<organism evidence="1 2">
    <name type="scientific">Photorhabdus kayaii</name>
    <dbReference type="NCBI Taxonomy" id="230088"/>
    <lineage>
        <taxon>Bacteria</taxon>
        <taxon>Pseudomonadati</taxon>
        <taxon>Pseudomonadota</taxon>
        <taxon>Gammaproteobacteria</taxon>
        <taxon>Enterobacterales</taxon>
        <taxon>Morganellaceae</taxon>
        <taxon>Photorhabdus</taxon>
    </lineage>
</organism>
<sequence length="72" mass="8136">MTGVSECSQQRGNLKDNGYISDSIQPAISRLNILRSCDGDRFSTFDSTNHFTRIRCTIWSLSGSDFRRTTTL</sequence>
<evidence type="ECO:0000313" key="2">
    <source>
        <dbReference type="Proteomes" id="UP000470051"/>
    </source>
</evidence>
<dbReference type="Proteomes" id="UP000470051">
    <property type="component" value="Unassembled WGS sequence"/>
</dbReference>
<proteinExistence type="predicted"/>